<dbReference type="InterPro" id="IPR001650">
    <property type="entry name" value="Helicase_C-like"/>
</dbReference>
<evidence type="ECO:0000259" key="9">
    <source>
        <dbReference type="PROSITE" id="PS51194"/>
    </source>
</evidence>
<proteinExistence type="inferred from homology"/>
<dbReference type="PROSITE" id="PS51194">
    <property type="entry name" value="HELICASE_CTER"/>
    <property type="match status" value="1"/>
</dbReference>
<comment type="caution">
    <text evidence="10">The sequence shown here is derived from an EMBL/GenBank/DDBJ whole genome shotgun (WGS) entry which is preliminary data.</text>
</comment>
<dbReference type="EMBL" id="JADGJW010000458">
    <property type="protein sequence ID" value="KAJ3216832.1"/>
    <property type="molecule type" value="Genomic_DNA"/>
</dbReference>
<dbReference type="Proteomes" id="UP001211065">
    <property type="component" value="Unassembled WGS sequence"/>
</dbReference>
<dbReference type="Pfam" id="PF00270">
    <property type="entry name" value="DEAD"/>
    <property type="match status" value="1"/>
</dbReference>
<keyword evidence="4 6" id="KW-0067">ATP-binding</keyword>
<dbReference type="InterPro" id="IPR000629">
    <property type="entry name" value="RNA-helicase_DEAD-box_CS"/>
</dbReference>
<evidence type="ECO:0000313" key="11">
    <source>
        <dbReference type="Proteomes" id="UP001211065"/>
    </source>
</evidence>
<name>A0AAD5XUS6_9FUNG</name>
<evidence type="ECO:0000256" key="7">
    <source>
        <dbReference type="RuleBase" id="RU365068"/>
    </source>
</evidence>
<dbReference type="InterPro" id="IPR027417">
    <property type="entry name" value="P-loop_NTPase"/>
</dbReference>
<evidence type="ECO:0000256" key="2">
    <source>
        <dbReference type="ARBA" id="ARBA00022801"/>
    </source>
</evidence>
<dbReference type="GO" id="GO:0016787">
    <property type="term" value="F:hydrolase activity"/>
    <property type="evidence" value="ECO:0007669"/>
    <property type="project" value="UniProtKB-KW"/>
</dbReference>
<dbReference type="GO" id="GO:0003723">
    <property type="term" value="F:RNA binding"/>
    <property type="evidence" value="ECO:0007669"/>
    <property type="project" value="UniProtKB-UniRule"/>
</dbReference>
<feature type="domain" description="Helicase C-terminal" evidence="9">
    <location>
        <begin position="228"/>
        <end position="375"/>
    </location>
</feature>
<dbReference type="Pfam" id="PF00271">
    <property type="entry name" value="Helicase_C"/>
    <property type="match status" value="1"/>
</dbReference>
<evidence type="ECO:0000256" key="1">
    <source>
        <dbReference type="ARBA" id="ARBA00022741"/>
    </source>
</evidence>
<dbReference type="GO" id="GO:0003724">
    <property type="term" value="F:RNA helicase activity"/>
    <property type="evidence" value="ECO:0007669"/>
    <property type="project" value="UniProtKB-EC"/>
</dbReference>
<feature type="domain" description="Helicase ATP-binding" evidence="8">
    <location>
        <begin position="9"/>
        <end position="194"/>
    </location>
</feature>
<evidence type="ECO:0000256" key="6">
    <source>
        <dbReference type="RuleBase" id="RU000492"/>
    </source>
</evidence>
<evidence type="ECO:0000256" key="3">
    <source>
        <dbReference type="ARBA" id="ARBA00022806"/>
    </source>
</evidence>
<keyword evidence="1 6" id="KW-0547">Nucleotide-binding</keyword>
<dbReference type="SUPFAM" id="SSF52540">
    <property type="entry name" value="P-loop containing nucleoside triphosphate hydrolases"/>
    <property type="match status" value="1"/>
</dbReference>
<sequence>MTPIQSETFNLCLTEKDILAQAKTGTGKTLAFLLPTIQKILNNRRLKNENVSALIIAPTRDLAQQIHIEVQKILQSIPEIRAQIVFGGTAKKVYNDVKELKKTKPDIVIATPGRILDILENYSDVKSNQFKYVSTLVFDEADRLLDEGFLPACQKILTHLSNVKQKGQILMYSATISKDVKIIARNLLKPDFKFISTIDNSDTPTHLSITQTSLLVPDEDIYYAAYSLLKNYMEANKNHKIICFLPTARAAQVSALLFSNLFKNISVLEVHSRMVSSKRENSVQKFRNANEAIIFSSDVIARGLDFPNVGLVLQIGIPQNLDQYLHRIGRTGRAEAKGSAAIIVTDLEQNFLKKLHLSNLKIVEESVSFSPRDVALVKTALENVPLERKEQAYRAWLGFYKGFLKEFGVDLDTLVSRANNYALNVLGCVEVPKINWKLESKMGLKNVKELNRGEH</sequence>
<evidence type="ECO:0000256" key="5">
    <source>
        <dbReference type="ARBA" id="ARBA00022884"/>
    </source>
</evidence>
<keyword evidence="11" id="KW-1185">Reference proteome</keyword>
<dbReference type="AlphaFoldDB" id="A0AAD5XUS6"/>
<dbReference type="SMART" id="SM00487">
    <property type="entry name" value="DEXDc"/>
    <property type="match status" value="1"/>
</dbReference>
<keyword evidence="2 6" id="KW-0378">Hydrolase</keyword>
<organism evidence="10 11">
    <name type="scientific">Clydaea vesicula</name>
    <dbReference type="NCBI Taxonomy" id="447962"/>
    <lineage>
        <taxon>Eukaryota</taxon>
        <taxon>Fungi</taxon>
        <taxon>Fungi incertae sedis</taxon>
        <taxon>Chytridiomycota</taxon>
        <taxon>Chytridiomycota incertae sedis</taxon>
        <taxon>Chytridiomycetes</taxon>
        <taxon>Lobulomycetales</taxon>
        <taxon>Lobulomycetaceae</taxon>
        <taxon>Clydaea</taxon>
    </lineage>
</organism>
<comment type="domain">
    <text evidence="7">The Q motif is unique to and characteristic of the DEAD box family of RNA helicases and controls ATP binding and hydrolysis.</text>
</comment>
<reference evidence="10" key="1">
    <citation type="submission" date="2020-05" db="EMBL/GenBank/DDBJ databases">
        <title>Phylogenomic resolution of chytrid fungi.</title>
        <authorList>
            <person name="Stajich J.E."/>
            <person name="Amses K."/>
            <person name="Simmons R."/>
            <person name="Seto K."/>
            <person name="Myers J."/>
            <person name="Bonds A."/>
            <person name="Quandt C.A."/>
            <person name="Barry K."/>
            <person name="Liu P."/>
            <person name="Grigoriev I."/>
            <person name="Longcore J.E."/>
            <person name="James T.Y."/>
        </authorList>
    </citation>
    <scope>NUCLEOTIDE SEQUENCE</scope>
    <source>
        <strain evidence="10">JEL0476</strain>
    </source>
</reference>
<dbReference type="InterPro" id="IPR014001">
    <property type="entry name" value="Helicase_ATP-bd"/>
</dbReference>
<dbReference type="InterPro" id="IPR011545">
    <property type="entry name" value="DEAD/DEAH_box_helicase_dom"/>
</dbReference>
<dbReference type="EC" id="3.6.4.13" evidence="7"/>
<dbReference type="PROSITE" id="PS00039">
    <property type="entry name" value="DEAD_ATP_HELICASE"/>
    <property type="match status" value="1"/>
</dbReference>
<dbReference type="PANTHER" id="PTHR24031">
    <property type="entry name" value="RNA HELICASE"/>
    <property type="match status" value="1"/>
</dbReference>
<evidence type="ECO:0000313" key="10">
    <source>
        <dbReference type="EMBL" id="KAJ3216832.1"/>
    </source>
</evidence>
<protein>
    <recommendedName>
        <fullName evidence="7">ATP-dependent RNA helicase</fullName>
        <ecNumber evidence="7">3.6.4.13</ecNumber>
    </recommendedName>
</protein>
<evidence type="ECO:0000256" key="4">
    <source>
        <dbReference type="ARBA" id="ARBA00022840"/>
    </source>
</evidence>
<comment type="function">
    <text evidence="7">RNA helicase.</text>
</comment>
<comment type="similarity">
    <text evidence="6">Belongs to the DEAD box helicase family.</text>
</comment>
<dbReference type="SMART" id="SM00490">
    <property type="entry name" value="HELICc"/>
    <property type="match status" value="1"/>
</dbReference>
<dbReference type="CDD" id="cd18787">
    <property type="entry name" value="SF2_C_DEAD"/>
    <property type="match status" value="1"/>
</dbReference>
<gene>
    <name evidence="10" type="ORF">HK099_005701</name>
</gene>
<evidence type="ECO:0000259" key="8">
    <source>
        <dbReference type="PROSITE" id="PS51192"/>
    </source>
</evidence>
<dbReference type="PROSITE" id="PS51192">
    <property type="entry name" value="HELICASE_ATP_BIND_1"/>
    <property type="match status" value="1"/>
</dbReference>
<dbReference type="Gene3D" id="3.40.50.300">
    <property type="entry name" value="P-loop containing nucleotide triphosphate hydrolases"/>
    <property type="match status" value="2"/>
</dbReference>
<keyword evidence="5 7" id="KW-0694">RNA-binding</keyword>
<comment type="catalytic activity">
    <reaction evidence="7">
        <text>ATP + H2O = ADP + phosphate + H(+)</text>
        <dbReference type="Rhea" id="RHEA:13065"/>
        <dbReference type="ChEBI" id="CHEBI:15377"/>
        <dbReference type="ChEBI" id="CHEBI:15378"/>
        <dbReference type="ChEBI" id="CHEBI:30616"/>
        <dbReference type="ChEBI" id="CHEBI:43474"/>
        <dbReference type="ChEBI" id="CHEBI:456216"/>
        <dbReference type="EC" id="3.6.4.13"/>
    </reaction>
</comment>
<keyword evidence="3 6" id="KW-0347">Helicase</keyword>
<dbReference type="GO" id="GO:0005524">
    <property type="term" value="F:ATP binding"/>
    <property type="evidence" value="ECO:0007669"/>
    <property type="project" value="UniProtKB-UniRule"/>
</dbReference>
<accession>A0AAD5XUS6</accession>